<dbReference type="RefSeq" id="XP_024085168.1">
    <property type="nucleotide sequence ID" value="XM_024229400.1"/>
</dbReference>
<dbReference type="PANTHER" id="PTHR24241:SF59">
    <property type="entry name" value="ADIPOKINETIC HORMONE RECEPTOR, ISOFORM C"/>
    <property type="match status" value="1"/>
</dbReference>
<dbReference type="RefSeq" id="XP_024085172.1">
    <property type="nucleotide sequence ID" value="XM_024229404.1"/>
</dbReference>
<comment type="subcellular location">
    <subcellularLocation>
        <location evidence="1">Cell membrane</location>
        <topology evidence="1">Multi-pass membrane protein</topology>
    </subcellularLocation>
</comment>
<dbReference type="EnsemblMetazoa" id="XM_024229400.1">
    <property type="protein sequence ID" value="XP_024085168.1"/>
    <property type="gene ID" value="LOC106672981"/>
</dbReference>
<keyword evidence="4 8" id="KW-0812">Transmembrane</keyword>
<proteinExistence type="inferred from homology"/>
<keyword evidence="6 8" id="KW-0472">Membrane</keyword>
<dbReference type="Proteomes" id="UP000494040">
    <property type="component" value="Unassembled WGS sequence"/>
</dbReference>
<evidence type="ECO:0000256" key="7">
    <source>
        <dbReference type="ARBA" id="ARBA00023170"/>
    </source>
</evidence>
<accession>A0A8I6SP09</accession>
<dbReference type="OrthoDB" id="6435638at2759"/>
<evidence type="ECO:0000259" key="9">
    <source>
        <dbReference type="PROSITE" id="PS50262"/>
    </source>
</evidence>
<dbReference type="GO" id="GO:0042277">
    <property type="term" value="F:peptide binding"/>
    <property type="evidence" value="ECO:0007669"/>
    <property type="project" value="TreeGrafter"/>
</dbReference>
<keyword evidence="7" id="KW-0675">Receptor</keyword>
<dbReference type="GO" id="GO:0005886">
    <property type="term" value="C:plasma membrane"/>
    <property type="evidence" value="ECO:0007669"/>
    <property type="project" value="UniProtKB-SubCell"/>
</dbReference>
<feature type="transmembrane region" description="Helical" evidence="8">
    <location>
        <begin position="207"/>
        <end position="229"/>
    </location>
</feature>
<evidence type="ECO:0000313" key="10">
    <source>
        <dbReference type="EnsemblMetazoa" id="XP_024085172.1"/>
    </source>
</evidence>
<dbReference type="Gene3D" id="1.20.1070.10">
    <property type="entry name" value="Rhodopsin 7-helix transmembrane proteins"/>
    <property type="match status" value="1"/>
</dbReference>
<dbReference type="GeneID" id="106672981"/>
<feature type="transmembrane region" description="Helical" evidence="8">
    <location>
        <begin position="80"/>
        <end position="106"/>
    </location>
</feature>
<dbReference type="AlphaFoldDB" id="A0A8I6SP09"/>
<dbReference type="EnsemblMetazoa" id="XM_024229404.1">
    <property type="protein sequence ID" value="XP_024085172.1"/>
    <property type="gene ID" value="LOC106672981"/>
</dbReference>
<evidence type="ECO:0000256" key="1">
    <source>
        <dbReference type="ARBA" id="ARBA00004651"/>
    </source>
</evidence>
<evidence type="ECO:0000313" key="11">
    <source>
        <dbReference type="Proteomes" id="UP000494040"/>
    </source>
</evidence>
<dbReference type="EnsemblMetazoa" id="XM_024229401.1">
    <property type="protein sequence ID" value="XP_024085169.1"/>
    <property type="gene ID" value="LOC106672981"/>
</dbReference>
<evidence type="ECO:0000256" key="8">
    <source>
        <dbReference type="SAM" id="Phobius"/>
    </source>
</evidence>
<evidence type="ECO:0000256" key="4">
    <source>
        <dbReference type="ARBA" id="ARBA00022692"/>
    </source>
</evidence>
<dbReference type="EnsemblMetazoa" id="XM_024229402.1">
    <property type="protein sequence ID" value="XP_024085170.1"/>
    <property type="gene ID" value="LOC106672981"/>
</dbReference>
<keyword evidence="3" id="KW-1003">Cell membrane</keyword>
<evidence type="ECO:0000256" key="2">
    <source>
        <dbReference type="ARBA" id="ARBA00010663"/>
    </source>
</evidence>
<protein>
    <recommendedName>
        <fullName evidence="9">G-protein coupled receptors family 1 profile domain-containing protein</fullName>
    </recommendedName>
</protein>
<feature type="transmembrane region" description="Helical" evidence="8">
    <location>
        <begin position="302"/>
        <end position="324"/>
    </location>
</feature>
<feature type="transmembrane region" description="Helical" evidence="8">
    <location>
        <begin position="46"/>
        <end position="68"/>
    </location>
</feature>
<dbReference type="Pfam" id="PF00001">
    <property type="entry name" value="7tm_1"/>
    <property type="match status" value="1"/>
</dbReference>
<feature type="transmembrane region" description="Helical" evidence="8">
    <location>
        <begin position="160"/>
        <end position="182"/>
    </location>
</feature>
<dbReference type="GO" id="GO:0004930">
    <property type="term" value="F:G protein-coupled receptor activity"/>
    <property type="evidence" value="ECO:0007669"/>
    <property type="project" value="InterPro"/>
</dbReference>
<dbReference type="EnsemblMetazoa" id="XM_024229403.1">
    <property type="protein sequence ID" value="XP_024085171.1"/>
    <property type="gene ID" value="LOC106672981"/>
</dbReference>
<dbReference type="PROSITE" id="PS50262">
    <property type="entry name" value="G_PROTEIN_RECEP_F1_2"/>
    <property type="match status" value="1"/>
</dbReference>
<organism evidence="10 11">
    <name type="scientific">Cimex lectularius</name>
    <name type="common">Bed bug</name>
    <name type="synonym">Acanthia lectularia</name>
    <dbReference type="NCBI Taxonomy" id="79782"/>
    <lineage>
        <taxon>Eukaryota</taxon>
        <taxon>Metazoa</taxon>
        <taxon>Ecdysozoa</taxon>
        <taxon>Arthropoda</taxon>
        <taxon>Hexapoda</taxon>
        <taxon>Insecta</taxon>
        <taxon>Pterygota</taxon>
        <taxon>Neoptera</taxon>
        <taxon>Paraneoptera</taxon>
        <taxon>Hemiptera</taxon>
        <taxon>Heteroptera</taxon>
        <taxon>Panheteroptera</taxon>
        <taxon>Cimicomorpha</taxon>
        <taxon>Cimicidae</taxon>
        <taxon>Cimex</taxon>
    </lineage>
</organism>
<dbReference type="GO" id="GO:0032870">
    <property type="term" value="P:cellular response to hormone stimulus"/>
    <property type="evidence" value="ECO:0007669"/>
    <property type="project" value="TreeGrafter"/>
</dbReference>
<evidence type="ECO:0000256" key="5">
    <source>
        <dbReference type="ARBA" id="ARBA00022989"/>
    </source>
</evidence>
<dbReference type="GO" id="GO:0097003">
    <property type="term" value="F:adipokinetic hormone receptor activity"/>
    <property type="evidence" value="ECO:0007669"/>
    <property type="project" value="TreeGrafter"/>
</dbReference>
<feature type="transmembrane region" description="Helical" evidence="8">
    <location>
        <begin position="118"/>
        <end position="139"/>
    </location>
</feature>
<keyword evidence="11" id="KW-1185">Reference proteome</keyword>
<dbReference type="KEGG" id="clec:106672981"/>
<dbReference type="RefSeq" id="XP_024085170.1">
    <property type="nucleotide sequence ID" value="XM_024229402.1"/>
</dbReference>
<sequence length="367" mass="42489">MANRVIRENDLVLTLFPDFTEYVTNDNVSYAIPIDMRFNEGHLVTIAFYSILMVFSAIGNISVLTMLLKRKQIHRSRINNMLVHLVIADLLVTFINMPIEIVWAATVSWWGGDFLCRIAAFFRTFGLYQSSFSLVSIGIDRYYAVLKPLQLSAADKRGKMIISSAWLASALCSIPQMVVFSVKRHPNITWYEQCITMDSYSNVNHDVTYSVFGTVMMYIFPFLILTYCYGSILAEICRRTREPNAEKFRRSNIGFLGKAKTRTLKMTITIILTFFICWTPYYIMAFWYWIDKESAKKINLKIQKGLFLFACTNSSINPIVYGVFNIRKQRQTQNKTRENHTFTTEIRLNQLSSNKLSLQHKNSSNNL</sequence>
<evidence type="ECO:0000256" key="3">
    <source>
        <dbReference type="ARBA" id="ARBA00022475"/>
    </source>
</evidence>
<comment type="similarity">
    <text evidence="2">Belongs to the G-protein coupled receptor 1 family.</text>
</comment>
<keyword evidence="5 8" id="KW-1133">Transmembrane helix</keyword>
<feature type="transmembrane region" description="Helical" evidence="8">
    <location>
        <begin position="268"/>
        <end position="290"/>
    </location>
</feature>
<name>A0A8I6SP09_CIMLE</name>
<evidence type="ECO:0000256" key="6">
    <source>
        <dbReference type="ARBA" id="ARBA00023136"/>
    </source>
</evidence>
<dbReference type="SUPFAM" id="SSF81321">
    <property type="entry name" value="Family A G protein-coupled receptor-like"/>
    <property type="match status" value="1"/>
</dbReference>
<dbReference type="RefSeq" id="XP_024085169.1">
    <property type="nucleotide sequence ID" value="XM_024229401.1"/>
</dbReference>
<feature type="domain" description="G-protein coupled receptors family 1 profile" evidence="9">
    <location>
        <begin position="59"/>
        <end position="321"/>
    </location>
</feature>
<dbReference type="InterPro" id="IPR000276">
    <property type="entry name" value="GPCR_Rhodpsn"/>
</dbReference>
<dbReference type="OMA" id="LHQDPHE"/>
<dbReference type="PRINTS" id="PR00237">
    <property type="entry name" value="GPCRRHODOPSN"/>
</dbReference>
<dbReference type="InterPro" id="IPR017452">
    <property type="entry name" value="GPCR_Rhodpsn_7TM"/>
</dbReference>
<reference evidence="10" key="1">
    <citation type="submission" date="2022-01" db="UniProtKB">
        <authorList>
            <consortium name="EnsemblMetazoa"/>
        </authorList>
    </citation>
    <scope>IDENTIFICATION</scope>
</reference>
<dbReference type="PANTHER" id="PTHR24241">
    <property type="entry name" value="NEUROPEPTIDE RECEPTOR-RELATED G-PROTEIN COUPLED RECEPTOR"/>
    <property type="match status" value="1"/>
</dbReference>
<dbReference type="RefSeq" id="XP_024085171.1">
    <property type="nucleotide sequence ID" value="XM_024229403.1"/>
</dbReference>